<dbReference type="EMBL" id="SNYH01000002">
    <property type="protein sequence ID" value="TDQ28667.1"/>
    <property type="molecule type" value="Genomic_DNA"/>
</dbReference>
<dbReference type="InterPro" id="IPR010499">
    <property type="entry name" value="AraC_E-bd"/>
</dbReference>
<dbReference type="Pfam" id="PF12833">
    <property type="entry name" value="HTH_18"/>
    <property type="match status" value="1"/>
</dbReference>
<dbReference type="InterPro" id="IPR009057">
    <property type="entry name" value="Homeodomain-like_sf"/>
</dbReference>
<dbReference type="SUPFAM" id="SSF55136">
    <property type="entry name" value="Probable bacterial effector-binding domain"/>
    <property type="match status" value="1"/>
</dbReference>
<evidence type="ECO:0000256" key="3">
    <source>
        <dbReference type="ARBA" id="ARBA00023163"/>
    </source>
</evidence>
<dbReference type="PANTHER" id="PTHR40055:SF1">
    <property type="entry name" value="TRANSCRIPTIONAL REGULATOR YGIV-RELATED"/>
    <property type="match status" value="1"/>
</dbReference>
<dbReference type="InterPro" id="IPR018060">
    <property type="entry name" value="HTH_AraC"/>
</dbReference>
<evidence type="ECO:0000256" key="2">
    <source>
        <dbReference type="ARBA" id="ARBA00023125"/>
    </source>
</evidence>
<comment type="caution">
    <text evidence="5">The sequence shown here is derived from an EMBL/GenBank/DDBJ whole genome shotgun (WGS) entry which is preliminary data.</text>
</comment>
<dbReference type="PROSITE" id="PS01124">
    <property type="entry name" value="HTH_ARAC_FAMILY_2"/>
    <property type="match status" value="1"/>
</dbReference>
<dbReference type="InterPro" id="IPR029442">
    <property type="entry name" value="GyrI-like"/>
</dbReference>
<gene>
    <name evidence="5" type="ORF">DFQ07_1045</name>
</gene>
<keyword evidence="6" id="KW-1185">Reference proteome</keyword>
<dbReference type="PRINTS" id="PR00032">
    <property type="entry name" value="HTHARAC"/>
</dbReference>
<dbReference type="SUPFAM" id="SSF46689">
    <property type="entry name" value="Homeodomain-like"/>
    <property type="match status" value="2"/>
</dbReference>
<sequence length="285" mass="34003">MKAKEFYINRLQQVVSYLRNRYNEKILIEDLEELSNFSYRNLQRIFKAEYKETIGTYVIRLKVENSAKMLVFTSDKIKDIAEKVGYADVQSYSKSFKKHYGISPAIYRNKKEELFKKETKENTNTFFFEDKIVVLKSKKVLYKTVKANYYKSEIEEVWDKLLKEAEDLHINFNKTESFGIIWDEPIISENITFNYDACLVIDDTVEIPDKKFKVKTIPEQKYAVFIHTGSYQSISKTYDKIFKDWLFTTHNEVSEHPFLEFYTKHEAHTDNENEYETEIYVPLKG</sequence>
<feature type="domain" description="HTH araC/xylS-type" evidence="4">
    <location>
        <begin position="12"/>
        <end position="110"/>
    </location>
</feature>
<reference evidence="5 6" key="1">
    <citation type="submission" date="2019-03" db="EMBL/GenBank/DDBJ databases">
        <title>Genomic Encyclopedia of Type Strains, Phase III (KMG-III): the genomes of soil and plant-associated and newly described type strains.</title>
        <authorList>
            <person name="Whitman W."/>
        </authorList>
    </citation>
    <scope>NUCLEOTIDE SEQUENCE [LARGE SCALE GENOMIC DNA]</scope>
    <source>
        <strain evidence="5 6">CECT 8283</strain>
    </source>
</reference>
<name>A0A4R6TEP4_9FLAO</name>
<dbReference type="PANTHER" id="PTHR40055">
    <property type="entry name" value="TRANSCRIPTIONAL REGULATOR YGIV-RELATED"/>
    <property type="match status" value="1"/>
</dbReference>
<dbReference type="RefSeq" id="WP_133535194.1">
    <property type="nucleotide sequence ID" value="NZ_SNYH01000002.1"/>
</dbReference>
<dbReference type="PROSITE" id="PS00041">
    <property type="entry name" value="HTH_ARAC_FAMILY_1"/>
    <property type="match status" value="1"/>
</dbReference>
<evidence type="ECO:0000313" key="5">
    <source>
        <dbReference type="EMBL" id="TDQ28667.1"/>
    </source>
</evidence>
<dbReference type="OrthoDB" id="9816011at2"/>
<dbReference type="Gene3D" id="1.10.10.60">
    <property type="entry name" value="Homeodomain-like"/>
    <property type="match status" value="2"/>
</dbReference>
<dbReference type="GO" id="GO:0003700">
    <property type="term" value="F:DNA-binding transcription factor activity"/>
    <property type="evidence" value="ECO:0007669"/>
    <property type="project" value="InterPro"/>
</dbReference>
<keyword evidence="2" id="KW-0238">DNA-binding</keyword>
<dbReference type="Proteomes" id="UP000295390">
    <property type="component" value="Unassembled WGS sequence"/>
</dbReference>
<evidence type="ECO:0000313" key="6">
    <source>
        <dbReference type="Proteomes" id="UP000295390"/>
    </source>
</evidence>
<organism evidence="5 6">
    <name type="scientific">Tenacibaculum caenipelagi</name>
    <dbReference type="NCBI Taxonomy" id="1325435"/>
    <lineage>
        <taxon>Bacteria</taxon>
        <taxon>Pseudomonadati</taxon>
        <taxon>Bacteroidota</taxon>
        <taxon>Flavobacteriia</taxon>
        <taxon>Flavobacteriales</taxon>
        <taxon>Flavobacteriaceae</taxon>
        <taxon>Tenacibaculum</taxon>
    </lineage>
</organism>
<dbReference type="GO" id="GO:0043565">
    <property type="term" value="F:sequence-specific DNA binding"/>
    <property type="evidence" value="ECO:0007669"/>
    <property type="project" value="InterPro"/>
</dbReference>
<dbReference type="InterPro" id="IPR020449">
    <property type="entry name" value="Tscrpt_reg_AraC-type_HTH"/>
</dbReference>
<dbReference type="SMART" id="SM00871">
    <property type="entry name" value="AraC_E_bind"/>
    <property type="match status" value="1"/>
</dbReference>
<keyword evidence="3" id="KW-0804">Transcription</keyword>
<accession>A0A4R6TEP4</accession>
<proteinExistence type="predicted"/>
<dbReference type="Pfam" id="PF06445">
    <property type="entry name" value="GyrI-like"/>
    <property type="match status" value="1"/>
</dbReference>
<evidence type="ECO:0000259" key="4">
    <source>
        <dbReference type="PROSITE" id="PS01124"/>
    </source>
</evidence>
<dbReference type="InterPro" id="IPR011256">
    <property type="entry name" value="Reg_factor_effector_dom_sf"/>
</dbReference>
<protein>
    <submittedName>
        <fullName evidence="5">Helix-turn-helix protein</fullName>
    </submittedName>
</protein>
<dbReference type="Gene3D" id="3.20.80.10">
    <property type="entry name" value="Regulatory factor, effector binding domain"/>
    <property type="match status" value="1"/>
</dbReference>
<dbReference type="InterPro" id="IPR050908">
    <property type="entry name" value="SmbC-like"/>
</dbReference>
<dbReference type="InterPro" id="IPR018062">
    <property type="entry name" value="HTH_AraC-typ_CS"/>
</dbReference>
<dbReference type="AlphaFoldDB" id="A0A4R6TEP4"/>
<keyword evidence="1" id="KW-0805">Transcription regulation</keyword>
<dbReference type="SMART" id="SM00342">
    <property type="entry name" value="HTH_ARAC"/>
    <property type="match status" value="1"/>
</dbReference>
<evidence type="ECO:0000256" key="1">
    <source>
        <dbReference type="ARBA" id="ARBA00023015"/>
    </source>
</evidence>